<evidence type="ECO:0000256" key="7">
    <source>
        <dbReference type="SAM" id="SignalP"/>
    </source>
</evidence>
<feature type="signal peptide" evidence="7">
    <location>
        <begin position="1"/>
        <end position="21"/>
    </location>
</feature>
<reference evidence="10" key="1">
    <citation type="journal article" date="2019" name="Int. J. Syst. Evol. Microbiol.">
        <title>The Global Catalogue of Microorganisms (GCM) 10K type strain sequencing project: providing services to taxonomists for standard genome sequencing and annotation.</title>
        <authorList>
            <consortium name="The Broad Institute Genomics Platform"/>
            <consortium name="The Broad Institute Genome Sequencing Center for Infectious Disease"/>
            <person name="Wu L."/>
            <person name="Ma J."/>
        </authorList>
    </citation>
    <scope>NUCLEOTIDE SEQUENCE [LARGE SCALE GENOMIC DNA]</scope>
    <source>
        <strain evidence="10">LMG 29247</strain>
    </source>
</reference>
<gene>
    <name evidence="9" type="ORF">ACFSF0_08615</name>
</gene>
<evidence type="ECO:0000313" key="9">
    <source>
        <dbReference type="EMBL" id="MFD1710664.1"/>
    </source>
</evidence>
<feature type="domain" description="Cytochrome c" evidence="8">
    <location>
        <begin position="23"/>
        <end position="120"/>
    </location>
</feature>
<dbReference type="EMBL" id="JBHUEJ010000018">
    <property type="protein sequence ID" value="MFD1710664.1"/>
    <property type="molecule type" value="Genomic_DNA"/>
</dbReference>
<dbReference type="Gene3D" id="1.10.760.10">
    <property type="entry name" value="Cytochrome c-like domain"/>
    <property type="match status" value="1"/>
</dbReference>
<evidence type="ECO:0000256" key="6">
    <source>
        <dbReference type="PROSITE-ProRule" id="PRU00433"/>
    </source>
</evidence>
<dbReference type="RefSeq" id="WP_147914599.1">
    <property type="nucleotide sequence ID" value="NZ_JBHUEJ010000018.1"/>
</dbReference>
<dbReference type="PRINTS" id="PR00604">
    <property type="entry name" value="CYTCHRMECIAB"/>
</dbReference>
<keyword evidence="2 6" id="KW-0349">Heme</keyword>
<dbReference type="InterPro" id="IPR009056">
    <property type="entry name" value="Cyt_c-like_dom"/>
</dbReference>
<dbReference type="Proteomes" id="UP001597304">
    <property type="component" value="Unassembled WGS sequence"/>
</dbReference>
<accession>A0ABW4KTW1</accession>
<feature type="chain" id="PRO_5046479755" evidence="7">
    <location>
        <begin position="22"/>
        <end position="134"/>
    </location>
</feature>
<dbReference type="PROSITE" id="PS51007">
    <property type="entry name" value="CYTC"/>
    <property type="match status" value="1"/>
</dbReference>
<evidence type="ECO:0000259" key="8">
    <source>
        <dbReference type="PROSITE" id="PS51007"/>
    </source>
</evidence>
<evidence type="ECO:0000256" key="3">
    <source>
        <dbReference type="ARBA" id="ARBA00022723"/>
    </source>
</evidence>
<evidence type="ECO:0000256" key="5">
    <source>
        <dbReference type="ARBA" id="ARBA00023004"/>
    </source>
</evidence>
<comment type="caution">
    <text evidence="9">The sequence shown here is derived from an EMBL/GenBank/DDBJ whole genome shotgun (WGS) entry which is preliminary data.</text>
</comment>
<keyword evidence="10" id="KW-1185">Reference proteome</keyword>
<sequence length="134" mass="14255">MSTADWAVLGGLMGVSAFACAAPATLLGAQIYERCVACHALAQDRVGPHHCGLMGRRAGSVPGFSYTTAMKASGLTWDVKTLDRFLSHPTQVVPGTSMTYDGVADPKERQALIDYLQRANDTPECRALAASARR</sequence>
<keyword evidence="7" id="KW-0732">Signal</keyword>
<keyword evidence="5 6" id="KW-0408">Iron</keyword>
<keyword evidence="1" id="KW-0813">Transport</keyword>
<evidence type="ECO:0000256" key="4">
    <source>
        <dbReference type="ARBA" id="ARBA00022982"/>
    </source>
</evidence>
<name>A0ABW4KTW1_9BURK</name>
<dbReference type="InterPro" id="IPR036909">
    <property type="entry name" value="Cyt_c-like_dom_sf"/>
</dbReference>
<evidence type="ECO:0000256" key="2">
    <source>
        <dbReference type="ARBA" id="ARBA00022617"/>
    </source>
</evidence>
<keyword evidence="4" id="KW-0249">Electron transport</keyword>
<protein>
    <submittedName>
        <fullName evidence="9">C-type cytochrome</fullName>
    </submittedName>
</protein>
<dbReference type="SUPFAM" id="SSF46626">
    <property type="entry name" value="Cytochrome c"/>
    <property type="match status" value="1"/>
</dbReference>
<organism evidence="9 10">
    <name type="scientific">Ottowia flava</name>
    <dbReference type="NCBI Taxonomy" id="2675430"/>
    <lineage>
        <taxon>Bacteria</taxon>
        <taxon>Pseudomonadati</taxon>
        <taxon>Pseudomonadota</taxon>
        <taxon>Betaproteobacteria</taxon>
        <taxon>Burkholderiales</taxon>
        <taxon>Comamonadaceae</taxon>
        <taxon>Ottowia</taxon>
    </lineage>
</organism>
<evidence type="ECO:0000256" key="1">
    <source>
        <dbReference type="ARBA" id="ARBA00022448"/>
    </source>
</evidence>
<evidence type="ECO:0000313" key="10">
    <source>
        <dbReference type="Proteomes" id="UP001597304"/>
    </source>
</evidence>
<dbReference type="Pfam" id="PF00034">
    <property type="entry name" value="Cytochrom_C"/>
    <property type="match status" value="1"/>
</dbReference>
<keyword evidence="3 6" id="KW-0479">Metal-binding</keyword>
<dbReference type="InterPro" id="IPR002327">
    <property type="entry name" value="Cyt_c_1A/1B"/>
</dbReference>
<dbReference type="PANTHER" id="PTHR11961">
    <property type="entry name" value="CYTOCHROME C"/>
    <property type="match status" value="1"/>
</dbReference>
<proteinExistence type="predicted"/>